<protein>
    <submittedName>
        <fullName evidence="1">Uncharacterized protein</fullName>
    </submittedName>
</protein>
<reference evidence="1 2" key="1">
    <citation type="submission" date="2020-08" db="EMBL/GenBank/DDBJ databases">
        <title>Plant Genome Project.</title>
        <authorList>
            <person name="Zhang R.-G."/>
        </authorList>
    </citation>
    <scope>NUCLEOTIDE SEQUENCE [LARGE SCALE GENOMIC DNA]</scope>
    <source>
        <strain evidence="1">WSP0</strain>
        <tissue evidence="1">Leaf</tissue>
    </source>
</reference>
<evidence type="ECO:0000313" key="1">
    <source>
        <dbReference type="EMBL" id="KAG5544055.1"/>
    </source>
</evidence>
<evidence type="ECO:0000313" key="2">
    <source>
        <dbReference type="Proteomes" id="UP000823749"/>
    </source>
</evidence>
<dbReference type="EMBL" id="JACTNZ010000006">
    <property type="protein sequence ID" value="KAG5544055.1"/>
    <property type="molecule type" value="Genomic_DNA"/>
</dbReference>
<gene>
    <name evidence="1" type="ORF">RHGRI_016718</name>
</gene>
<keyword evidence="2" id="KW-1185">Reference proteome</keyword>
<sequence length="259" mass="29571">MRHELSKASDASRRLQALSLVLHRFFAASQLTGKKELNEFFERLPLAGHVVMEEQLPLAANGKEDHIFPKTRPVSYRIFPPVAARDFPRIRYLWKGRREEGSDLSSLNTTPVVIDRSVGLSTPREKSIHEAIQKLDRRSKRLRRKNNKKKSLSDFGLKAAKGKKNNKVVSFSSLSYGDIRNRNSLLVMKARKYMETGALLGVKYHGGENFNIVKYIELEEGEISDKELGDLMIWRKLWQGCITRSLVSLVGFALPFSRS</sequence>
<proteinExistence type="predicted"/>
<dbReference type="AlphaFoldDB" id="A0AAV6JV74"/>
<dbReference type="Proteomes" id="UP000823749">
    <property type="component" value="Chromosome 6"/>
</dbReference>
<comment type="caution">
    <text evidence="1">The sequence shown here is derived from an EMBL/GenBank/DDBJ whole genome shotgun (WGS) entry which is preliminary data.</text>
</comment>
<accession>A0AAV6JV74</accession>
<name>A0AAV6JV74_9ERIC</name>
<organism evidence="1 2">
    <name type="scientific">Rhododendron griersonianum</name>
    <dbReference type="NCBI Taxonomy" id="479676"/>
    <lineage>
        <taxon>Eukaryota</taxon>
        <taxon>Viridiplantae</taxon>
        <taxon>Streptophyta</taxon>
        <taxon>Embryophyta</taxon>
        <taxon>Tracheophyta</taxon>
        <taxon>Spermatophyta</taxon>
        <taxon>Magnoliopsida</taxon>
        <taxon>eudicotyledons</taxon>
        <taxon>Gunneridae</taxon>
        <taxon>Pentapetalae</taxon>
        <taxon>asterids</taxon>
        <taxon>Ericales</taxon>
        <taxon>Ericaceae</taxon>
        <taxon>Ericoideae</taxon>
        <taxon>Rhodoreae</taxon>
        <taxon>Rhododendron</taxon>
    </lineage>
</organism>